<evidence type="ECO:0000313" key="2">
    <source>
        <dbReference type="Proteomes" id="UP000231701"/>
    </source>
</evidence>
<dbReference type="Proteomes" id="UP000231701">
    <property type="component" value="Chromosome"/>
</dbReference>
<organism evidence="1 2">
    <name type="scientific">Mariprofundus aestuarium</name>
    <dbReference type="NCBI Taxonomy" id="1921086"/>
    <lineage>
        <taxon>Bacteria</taxon>
        <taxon>Pseudomonadati</taxon>
        <taxon>Pseudomonadota</taxon>
        <taxon>Candidatius Mariprofundia</taxon>
        <taxon>Mariprofundales</taxon>
        <taxon>Mariprofundaceae</taxon>
        <taxon>Mariprofundus</taxon>
    </lineage>
</organism>
<protein>
    <submittedName>
        <fullName evidence="1">Uncharacterized protein</fullName>
    </submittedName>
</protein>
<accession>A0A2K8KV14</accession>
<reference evidence="1 2" key="1">
    <citation type="submission" date="2016-12" db="EMBL/GenBank/DDBJ databases">
        <title>Isolation and genomic insights into novel planktonic Zetaproteobacteria from stratified waters of the Chesapeake Bay.</title>
        <authorList>
            <person name="McAllister S.M."/>
            <person name="Kato S."/>
            <person name="Chan C.S."/>
            <person name="Chiu B.K."/>
            <person name="Field E.K."/>
        </authorList>
    </citation>
    <scope>NUCLEOTIDE SEQUENCE [LARGE SCALE GENOMIC DNA]</scope>
    <source>
        <strain evidence="1 2">CP-5</strain>
    </source>
</reference>
<keyword evidence="2" id="KW-1185">Reference proteome</keyword>
<evidence type="ECO:0000313" key="1">
    <source>
        <dbReference type="EMBL" id="ATX78600.1"/>
    </source>
</evidence>
<name>A0A2K8KV14_MARES</name>
<proteinExistence type="predicted"/>
<dbReference type="RefSeq" id="WP_100276594.1">
    <property type="nucleotide sequence ID" value="NZ_CP018799.1"/>
</dbReference>
<gene>
    <name evidence="1" type="ORF">Ga0123461_0147</name>
</gene>
<sequence length="77" mass="8539">MQIKIFSAPKLHEALAKVRQGYGPDAIIMDRHKSVDENGDPVWHVHAARDVGSSMQATTAPVEKRPVVPPRMHIKSC</sequence>
<dbReference type="EMBL" id="CP018799">
    <property type="protein sequence ID" value="ATX78600.1"/>
    <property type="molecule type" value="Genomic_DNA"/>
</dbReference>
<dbReference type="AlphaFoldDB" id="A0A2K8KV14"/>
<dbReference type="OrthoDB" id="9778554at2"/>
<dbReference type="KEGG" id="maes:Ga0123461_0147"/>